<dbReference type="CDD" id="cd03788">
    <property type="entry name" value="GT20_TPS"/>
    <property type="match status" value="1"/>
</dbReference>
<evidence type="ECO:0000256" key="4">
    <source>
        <dbReference type="ARBA" id="ARBA00022679"/>
    </source>
</evidence>
<dbReference type="SUPFAM" id="SSF53756">
    <property type="entry name" value="UDP-Glycosyltransferase/glycogen phosphorylase"/>
    <property type="match status" value="1"/>
</dbReference>
<dbReference type="FunFam" id="3.40.50.1000:FF:000052">
    <property type="entry name" value="Alpha,alpha-trehalose-phosphate synthase [UDP-forming] 6"/>
    <property type="match status" value="1"/>
</dbReference>
<dbReference type="Gramene" id="CDF32653">
    <property type="protein sequence ID" value="CDF32653"/>
    <property type="gene ID" value="CHC_T00009495001"/>
</dbReference>
<dbReference type="Proteomes" id="UP000012073">
    <property type="component" value="Unassembled WGS sequence"/>
</dbReference>
<keyword evidence="4" id="KW-0808">Transferase</keyword>
<dbReference type="PhylomeDB" id="R7Q456"/>
<evidence type="ECO:0000256" key="3">
    <source>
        <dbReference type="ARBA" id="ARBA00022676"/>
    </source>
</evidence>
<dbReference type="GO" id="GO:0003825">
    <property type="term" value="F:alpha,alpha-trehalose-phosphate synthase (UDP-forming) activity"/>
    <property type="evidence" value="ECO:0007669"/>
    <property type="project" value="TreeGrafter"/>
</dbReference>
<dbReference type="OrthoDB" id="755951at2759"/>
<dbReference type="InterPro" id="IPR023214">
    <property type="entry name" value="HAD_sf"/>
</dbReference>
<dbReference type="InterPro" id="IPR036412">
    <property type="entry name" value="HAD-like_sf"/>
</dbReference>
<dbReference type="SUPFAM" id="SSF56784">
    <property type="entry name" value="HAD-like"/>
    <property type="match status" value="1"/>
</dbReference>
<sequence>MDSGLGRSLTSELPVLGLQDELDSLQFDDVFVEEYLLAKLQDSQRRLQEVRDYKHALDEAARPENVSANLPPRQPLGASPKTGASLLHPKKGRRHQRLFVASFRLPLTVEIGDDGEVKSSISNGSLGLFSAFKDLLGRVPIRWLGAPGQTFHDAAQLPPDERSKMERHFQKRRHRKSMGLLSYVPLFPDAEDAAAHQEFCNSVMWPLFHYIPLNLGERTYHVEMFDAYERVNRFYADALIQEWKRTGIDESEAMFWIHDFHLCLVPKILRDRLPNARIGYFLHTPFPAGEIFRALAPRKELLEGLLGADLLGFHTYDYARHFLSACERLLGVTVQPDHVDNKGINVQVGIYPFGIDADTFRAAMKQSTVKDIRDELLESFAGKKVLVGVDRLDYIKGIPHKLLAVEHFLECHPEWIGRVVMLQVTTPSMSASEEYHAFRSEILEMVGRINGRFATLEDMPIHYREVTMTFEQMCALYSVADVAIITSLRDGMNLVSHEYIMCQKEQNGVLILSEFTGAAQNLPGALLVNPWNVEMVSDAIFQSLEMPDFERELKHQKLYRHVVMHTASAWGVRFIDDLVKFSAIRKAKAMQLIPMPKHRVRDSYRATKGKRLFFFDYDGTLRKYESQPELAEPSERLLEVLRRLASCDQNIVFIVTGRQKNTVMDWFRGVGLGFAVEHGFSMRWPDHLREKFGGRRMSGLQEYGEQETYATTGNTLVVKRDETWNDLISPHDLIAMRDALELAGSLLRRIEDCTPTSFLSRKESAYSWHFRDADPDFAVSRAHDARQALEEVLQGSPMEVLMGQKILYVRPRGVHKGAAVAEVLRRLDLEGEAPDWVCSIGDDRTDEDMFKEIYRNADGKDISVHTCTVGRKSTSAKYYVQHVDEVLDFLERLAQVDVNSP</sequence>
<evidence type="ECO:0000313" key="7">
    <source>
        <dbReference type="Proteomes" id="UP000012073"/>
    </source>
</evidence>
<accession>R7Q456</accession>
<evidence type="ECO:0000256" key="1">
    <source>
        <dbReference type="ARBA" id="ARBA00005409"/>
    </source>
</evidence>
<dbReference type="OMA" id="DDGEWCF"/>
<organism evidence="6 7">
    <name type="scientific">Chondrus crispus</name>
    <name type="common">Carrageen Irish moss</name>
    <name type="synonym">Polymorpha crispa</name>
    <dbReference type="NCBI Taxonomy" id="2769"/>
    <lineage>
        <taxon>Eukaryota</taxon>
        <taxon>Rhodophyta</taxon>
        <taxon>Florideophyceae</taxon>
        <taxon>Rhodymeniophycidae</taxon>
        <taxon>Gigartinales</taxon>
        <taxon>Gigartinaceae</taxon>
        <taxon>Chondrus</taxon>
    </lineage>
</organism>
<dbReference type="Pfam" id="PF00982">
    <property type="entry name" value="Glyco_transf_20"/>
    <property type="match status" value="1"/>
</dbReference>
<dbReference type="EMBL" id="HG001531">
    <property type="protein sequence ID" value="CDF32653.1"/>
    <property type="molecule type" value="Genomic_DNA"/>
</dbReference>
<dbReference type="InterPro" id="IPR001830">
    <property type="entry name" value="Glyco_trans_20"/>
</dbReference>
<protein>
    <submittedName>
        <fullName evidence="6">Trehalose 6-phosphate synthase, family GT20 / Trehalose 6-phosphate phosphatase</fullName>
    </submittedName>
</protein>
<evidence type="ECO:0000313" key="6">
    <source>
        <dbReference type="EMBL" id="CDF32653.1"/>
    </source>
</evidence>
<dbReference type="GeneID" id="17320135"/>
<comment type="similarity">
    <text evidence="2">In the C-terminal section; belongs to the trehalose phosphatase family.</text>
</comment>
<dbReference type="GO" id="GO:0005992">
    <property type="term" value="P:trehalose biosynthetic process"/>
    <property type="evidence" value="ECO:0007669"/>
    <property type="project" value="InterPro"/>
</dbReference>
<dbReference type="Pfam" id="PF02358">
    <property type="entry name" value="Trehalose_PPase"/>
    <property type="match status" value="1"/>
</dbReference>
<dbReference type="FunFam" id="3.40.50.2000:FF:000010">
    <property type="entry name" value="Alpha,alpha-trehalose-phosphate synthase"/>
    <property type="match status" value="1"/>
</dbReference>
<evidence type="ECO:0000256" key="2">
    <source>
        <dbReference type="ARBA" id="ARBA00006330"/>
    </source>
</evidence>
<dbReference type="InterPro" id="IPR003337">
    <property type="entry name" value="Trehalose_PPase"/>
</dbReference>
<dbReference type="PANTHER" id="PTHR10788:SF106">
    <property type="entry name" value="BCDNA.GH08860"/>
    <property type="match status" value="1"/>
</dbReference>
<evidence type="ECO:0000256" key="5">
    <source>
        <dbReference type="SAM" id="MobiDB-lite"/>
    </source>
</evidence>
<dbReference type="GO" id="GO:0005829">
    <property type="term" value="C:cytosol"/>
    <property type="evidence" value="ECO:0007669"/>
    <property type="project" value="TreeGrafter"/>
</dbReference>
<feature type="region of interest" description="Disordered" evidence="5">
    <location>
        <begin position="61"/>
        <end position="89"/>
    </location>
</feature>
<comment type="similarity">
    <text evidence="1">In the N-terminal section; belongs to the glycosyltransferase 20 family.</text>
</comment>
<dbReference type="GO" id="GO:0004805">
    <property type="term" value="F:trehalose-phosphatase activity"/>
    <property type="evidence" value="ECO:0007669"/>
    <property type="project" value="TreeGrafter"/>
</dbReference>
<dbReference type="STRING" id="2769.R7Q456"/>
<reference evidence="7" key="1">
    <citation type="journal article" date="2013" name="Proc. Natl. Acad. Sci. U.S.A.">
        <title>Genome structure and metabolic features in the red seaweed Chondrus crispus shed light on evolution of the Archaeplastida.</title>
        <authorList>
            <person name="Collen J."/>
            <person name="Porcel B."/>
            <person name="Carre W."/>
            <person name="Ball S.G."/>
            <person name="Chaparro C."/>
            <person name="Tonon T."/>
            <person name="Barbeyron T."/>
            <person name="Michel G."/>
            <person name="Noel B."/>
            <person name="Valentin K."/>
            <person name="Elias M."/>
            <person name="Artiguenave F."/>
            <person name="Arun A."/>
            <person name="Aury J.M."/>
            <person name="Barbosa-Neto J.F."/>
            <person name="Bothwell J.H."/>
            <person name="Bouget F.Y."/>
            <person name="Brillet L."/>
            <person name="Cabello-Hurtado F."/>
            <person name="Capella-Gutierrez S."/>
            <person name="Charrier B."/>
            <person name="Cladiere L."/>
            <person name="Cock J.M."/>
            <person name="Coelho S.M."/>
            <person name="Colleoni C."/>
            <person name="Czjzek M."/>
            <person name="Da Silva C."/>
            <person name="Delage L."/>
            <person name="Denoeud F."/>
            <person name="Deschamps P."/>
            <person name="Dittami S.M."/>
            <person name="Gabaldon T."/>
            <person name="Gachon C.M."/>
            <person name="Groisillier A."/>
            <person name="Herve C."/>
            <person name="Jabbari K."/>
            <person name="Katinka M."/>
            <person name="Kloareg B."/>
            <person name="Kowalczyk N."/>
            <person name="Labadie K."/>
            <person name="Leblanc C."/>
            <person name="Lopez P.J."/>
            <person name="McLachlan D.H."/>
            <person name="Meslet-Cladiere L."/>
            <person name="Moustafa A."/>
            <person name="Nehr Z."/>
            <person name="Nyvall Collen P."/>
            <person name="Panaud O."/>
            <person name="Partensky F."/>
            <person name="Poulain J."/>
            <person name="Rensing S.A."/>
            <person name="Rousvoal S."/>
            <person name="Samson G."/>
            <person name="Symeonidi A."/>
            <person name="Weissenbach J."/>
            <person name="Zambounis A."/>
            <person name="Wincker P."/>
            <person name="Boyen C."/>
        </authorList>
    </citation>
    <scope>NUCLEOTIDE SEQUENCE [LARGE SCALE GENOMIC DNA]</scope>
    <source>
        <strain evidence="7">cv. Stackhouse</strain>
    </source>
</reference>
<dbReference type="PANTHER" id="PTHR10788">
    <property type="entry name" value="TREHALOSE-6-PHOSPHATE SYNTHASE"/>
    <property type="match status" value="1"/>
</dbReference>
<name>R7Q456_CHOCR</name>
<dbReference type="Gene3D" id="3.40.50.1000">
    <property type="entry name" value="HAD superfamily/HAD-like"/>
    <property type="match status" value="2"/>
</dbReference>
<proteinExistence type="inferred from homology"/>
<gene>
    <name evidence="6" type="ORF">CHC_T00009495001</name>
</gene>
<dbReference type="CDD" id="cd01627">
    <property type="entry name" value="HAD_TPP"/>
    <property type="match status" value="1"/>
</dbReference>
<dbReference type="Gene3D" id="3.40.50.2000">
    <property type="entry name" value="Glycogen Phosphorylase B"/>
    <property type="match status" value="2"/>
</dbReference>
<keyword evidence="3" id="KW-0328">Glycosyltransferase</keyword>
<dbReference type="RefSeq" id="XP_005712424.1">
    <property type="nucleotide sequence ID" value="XM_005712367.1"/>
</dbReference>
<keyword evidence="7" id="KW-1185">Reference proteome</keyword>
<dbReference type="KEGG" id="ccp:CHC_T00009495001"/>
<dbReference type="AlphaFoldDB" id="R7Q456"/>
<dbReference type="NCBIfam" id="TIGR00685">
    <property type="entry name" value="T6PP"/>
    <property type="match status" value="1"/>
</dbReference>